<protein>
    <submittedName>
        <fullName evidence="1">Uncharacterized protein</fullName>
    </submittedName>
</protein>
<gene>
    <name evidence="1" type="ORF">MENTE1834_LOCUS14440</name>
</gene>
<organism evidence="1 2">
    <name type="scientific">Meloidogyne enterolobii</name>
    <name type="common">Root-knot nematode worm</name>
    <name type="synonym">Meloidogyne mayaguensis</name>
    <dbReference type="NCBI Taxonomy" id="390850"/>
    <lineage>
        <taxon>Eukaryota</taxon>
        <taxon>Metazoa</taxon>
        <taxon>Ecdysozoa</taxon>
        <taxon>Nematoda</taxon>
        <taxon>Chromadorea</taxon>
        <taxon>Rhabditida</taxon>
        <taxon>Tylenchina</taxon>
        <taxon>Tylenchomorpha</taxon>
        <taxon>Tylenchoidea</taxon>
        <taxon>Meloidogynidae</taxon>
        <taxon>Meloidogyninae</taxon>
        <taxon>Meloidogyne</taxon>
    </lineage>
</organism>
<reference evidence="1" key="1">
    <citation type="submission" date="2023-11" db="EMBL/GenBank/DDBJ databases">
        <authorList>
            <person name="Poullet M."/>
        </authorList>
    </citation>
    <scope>NUCLEOTIDE SEQUENCE</scope>
    <source>
        <strain evidence="1">E1834</strain>
    </source>
</reference>
<sequence length="50" mass="5687">MVIKNRLMLRLHFVSRGVSGFHVVVPHILSGITDCQGLFDLLTRQGFITY</sequence>
<dbReference type="EMBL" id="CAVMJV010000015">
    <property type="protein sequence ID" value="CAK5054547.1"/>
    <property type="molecule type" value="Genomic_DNA"/>
</dbReference>
<comment type="caution">
    <text evidence="1">The sequence shown here is derived from an EMBL/GenBank/DDBJ whole genome shotgun (WGS) entry which is preliminary data.</text>
</comment>
<keyword evidence="2" id="KW-1185">Reference proteome</keyword>
<accession>A0ACB0YNE6</accession>
<name>A0ACB0YNE6_MELEN</name>
<evidence type="ECO:0000313" key="1">
    <source>
        <dbReference type="EMBL" id="CAK5054547.1"/>
    </source>
</evidence>
<evidence type="ECO:0000313" key="2">
    <source>
        <dbReference type="Proteomes" id="UP001497535"/>
    </source>
</evidence>
<dbReference type="Proteomes" id="UP001497535">
    <property type="component" value="Unassembled WGS sequence"/>
</dbReference>
<proteinExistence type="predicted"/>